<feature type="chain" id="PRO_5041444529" evidence="1">
    <location>
        <begin position="18"/>
        <end position="255"/>
    </location>
</feature>
<name>A0AA39PBU0_9AGAR</name>
<evidence type="ECO:0000256" key="1">
    <source>
        <dbReference type="SAM" id="SignalP"/>
    </source>
</evidence>
<keyword evidence="1" id="KW-0732">Signal</keyword>
<proteinExistence type="predicted"/>
<dbReference type="AlphaFoldDB" id="A0AA39PBU0"/>
<sequence>MLAATLAFMYLPTALEAAAVLVLQLSNYEDQNLHNARDRDWPFSCIMRMKSTIYMLALEHTKSDIHRVISEDVIARKFTLNLDCIVLNLVVKNAPQNICAIFMQCQFLGILHYVQSTGAAEFFIGDPRETIIVDAVPDVEIQHATMFLTTLALCFVSRGTFVHSQSVTNISILESCGGTLMGSSIISLEGGTVDGCVVVEEVDRRRVVVNAQAGAYRDSHFHGRRVQDREYDFDKGRKEGVNDGRVHRLSHVDAH</sequence>
<dbReference type="Proteomes" id="UP001175228">
    <property type="component" value="Unassembled WGS sequence"/>
</dbReference>
<comment type="caution">
    <text evidence="2">The sequence shown here is derived from an EMBL/GenBank/DDBJ whole genome shotgun (WGS) entry which is preliminary data.</text>
</comment>
<evidence type="ECO:0000313" key="3">
    <source>
        <dbReference type="Proteomes" id="UP001175228"/>
    </source>
</evidence>
<feature type="signal peptide" evidence="1">
    <location>
        <begin position="1"/>
        <end position="17"/>
    </location>
</feature>
<gene>
    <name evidence="2" type="ORF">EDD18DRAFT_1113430</name>
</gene>
<organism evidence="2 3">
    <name type="scientific">Armillaria luteobubalina</name>
    <dbReference type="NCBI Taxonomy" id="153913"/>
    <lineage>
        <taxon>Eukaryota</taxon>
        <taxon>Fungi</taxon>
        <taxon>Dikarya</taxon>
        <taxon>Basidiomycota</taxon>
        <taxon>Agaricomycotina</taxon>
        <taxon>Agaricomycetes</taxon>
        <taxon>Agaricomycetidae</taxon>
        <taxon>Agaricales</taxon>
        <taxon>Marasmiineae</taxon>
        <taxon>Physalacriaceae</taxon>
        <taxon>Armillaria</taxon>
    </lineage>
</organism>
<protein>
    <submittedName>
        <fullName evidence="2">Uncharacterized protein</fullName>
    </submittedName>
</protein>
<keyword evidence="3" id="KW-1185">Reference proteome</keyword>
<accession>A0AA39PBU0</accession>
<dbReference type="EMBL" id="JAUEPU010000079">
    <property type="protein sequence ID" value="KAK0480995.1"/>
    <property type="molecule type" value="Genomic_DNA"/>
</dbReference>
<evidence type="ECO:0000313" key="2">
    <source>
        <dbReference type="EMBL" id="KAK0480995.1"/>
    </source>
</evidence>
<reference evidence="2" key="1">
    <citation type="submission" date="2023-06" db="EMBL/GenBank/DDBJ databases">
        <authorList>
            <consortium name="Lawrence Berkeley National Laboratory"/>
            <person name="Ahrendt S."/>
            <person name="Sahu N."/>
            <person name="Indic B."/>
            <person name="Wong-Bajracharya J."/>
            <person name="Merenyi Z."/>
            <person name="Ke H.-M."/>
            <person name="Monk M."/>
            <person name="Kocsube S."/>
            <person name="Drula E."/>
            <person name="Lipzen A."/>
            <person name="Balint B."/>
            <person name="Henrissat B."/>
            <person name="Andreopoulos B."/>
            <person name="Martin F.M."/>
            <person name="Harder C.B."/>
            <person name="Rigling D."/>
            <person name="Ford K.L."/>
            <person name="Foster G.D."/>
            <person name="Pangilinan J."/>
            <person name="Papanicolaou A."/>
            <person name="Barry K."/>
            <person name="LaButti K."/>
            <person name="Viragh M."/>
            <person name="Koriabine M."/>
            <person name="Yan M."/>
            <person name="Riley R."/>
            <person name="Champramary S."/>
            <person name="Plett K.L."/>
            <person name="Tsai I.J."/>
            <person name="Slot J."/>
            <person name="Sipos G."/>
            <person name="Plett J."/>
            <person name="Nagy L.G."/>
            <person name="Grigoriev I.V."/>
        </authorList>
    </citation>
    <scope>NUCLEOTIDE SEQUENCE</scope>
    <source>
        <strain evidence="2">HWK02</strain>
    </source>
</reference>